<dbReference type="InterPro" id="IPR036097">
    <property type="entry name" value="HisK_dim/P_sf"/>
</dbReference>
<dbReference type="InterPro" id="IPR000700">
    <property type="entry name" value="PAS-assoc_C"/>
</dbReference>
<dbReference type="InterPro" id="IPR005467">
    <property type="entry name" value="His_kinase_dom"/>
</dbReference>
<dbReference type="EC" id="2.7.13.3" evidence="2"/>
<evidence type="ECO:0000259" key="6">
    <source>
        <dbReference type="PROSITE" id="PS50109"/>
    </source>
</evidence>
<evidence type="ECO:0000256" key="4">
    <source>
        <dbReference type="ARBA" id="ARBA00022679"/>
    </source>
</evidence>
<dbReference type="Pfam" id="PF02518">
    <property type="entry name" value="HATPase_c"/>
    <property type="match status" value="1"/>
</dbReference>
<dbReference type="PANTHER" id="PTHR43304">
    <property type="entry name" value="PHYTOCHROME-LIKE PROTEIN CPH1"/>
    <property type="match status" value="1"/>
</dbReference>
<evidence type="ECO:0000256" key="5">
    <source>
        <dbReference type="ARBA" id="ARBA00022777"/>
    </source>
</evidence>
<dbReference type="PANTHER" id="PTHR43304:SF1">
    <property type="entry name" value="PAC DOMAIN-CONTAINING PROTEIN"/>
    <property type="match status" value="1"/>
</dbReference>
<dbReference type="SMART" id="SM00388">
    <property type="entry name" value="HisKA"/>
    <property type="match status" value="1"/>
</dbReference>
<reference evidence="10" key="1">
    <citation type="submission" date="2017-09" db="EMBL/GenBank/DDBJ databases">
        <title>Genome sequence of Nannocystis excedens DSM 71.</title>
        <authorList>
            <person name="Blom J."/>
        </authorList>
    </citation>
    <scope>NUCLEOTIDE SEQUENCE [LARGE SCALE GENOMIC DNA]</scope>
    <source>
        <strain evidence="10">type strain: E19</strain>
    </source>
</reference>
<evidence type="ECO:0000313" key="9">
    <source>
        <dbReference type="EMBL" id="SON56536.1"/>
    </source>
</evidence>
<dbReference type="InterPro" id="IPR036890">
    <property type="entry name" value="HATPase_C_sf"/>
</dbReference>
<dbReference type="EMBL" id="LT960614">
    <property type="protein sequence ID" value="SON56536.1"/>
    <property type="molecule type" value="Genomic_DNA"/>
</dbReference>
<keyword evidence="10" id="KW-1185">Reference proteome</keyword>
<dbReference type="Gene3D" id="3.30.450.20">
    <property type="entry name" value="PAS domain"/>
    <property type="match status" value="1"/>
</dbReference>
<dbReference type="Proteomes" id="UP000223606">
    <property type="component" value="Chromosome 1"/>
</dbReference>
<evidence type="ECO:0000313" key="10">
    <source>
        <dbReference type="Proteomes" id="UP000223606"/>
    </source>
</evidence>
<comment type="catalytic activity">
    <reaction evidence="1">
        <text>ATP + protein L-histidine = ADP + protein N-phospho-L-histidine.</text>
        <dbReference type="EC" id="2.7.13.3"/>
    </reaction>
</comment>
<dbReference type="InterPro" id="IPR013655">
    <property type="entry name" value="PAS_fold_3"/>
</dbReference>
<dbReference type="InterPro" id="IPR000014">
    <property type="entry name" value="PAS"/>
</dbReference>
<keyword evidence="3" id="KW-0597">Phosphoprotein</keyword>
<keyword evidence="4 9" id="KW-0808">Transferase</keyword>
<dbReference type="Gene3D" id="3.30.565.10">
    <property type="entry name" value="Histidine kinase-like ATPase, C-terminal domain"/>
    <property type="match status" value="1"/>
</dbReference>
<feature type="domain" description="PAC" evidence="8">
    <location>
        <begin position="99"/>
        <end position="151"/>
    </location>
</feature>
<keyword evidence="5" id="KW-0418">Kinase</keyword>
<sequence length="391" mass="45360">MPTPEKQRHYLEDELYTLMRQDDRIFRFLEISSLDGIWYSDLINEGHEWMSDRYKQLLGYGDEDIEYSSDWWMARIHPDDLILSRENLRRHIEDPNHPYDQVVRYFHKNGSTVWVRCRGIVIRDDAGRPTRLLGAHVDVTDLRRAEELSDVNADLKNKNEALRSFASIVAHDLQTPMRHVGIYAGLLREVLGDGIDDTAKEYVEVIERGAIQMRRMVQSLLDFSRFAYTNVKAGPVELDSIVDEVRDLLRFQIEEAQGEITTDGLPEIYAERALIVRLMQNLLSNALKYRGDKPARVYITSKEVNQQCAIVVSDNGIGIPTDYKEAIFEIFRRLHRDEKTYEGLGVGLAICRQIVESHGGRIWLEDDQPEEGASFAFTLPRNEVEFVRMRQ</sequence>
<dbReference type="OrthoDB" id="9760752at2"/>
<evidence type="ECO:0000259" key="7">
    <source>
        <dbReference type="PROSITE" id="PS50112"/>
    </source>
</evidence>
<protein>
    <recommendedName>
        <fullName evidence="2">histidine kinase</fullName>
        <ecNumber evidence="2">2.7.13.3</ecNumber>
    </recommendedName>
</protein>
<gene>
    <name evidence="9" type="primary">cph1_3</name>
    <name evidence="9" type="ORF">HDIA_2995</name>
</gene>
<dbReference type="PROSITE" id="PS50109">
    <property type="entry name" value="HIS_KIN"/>
    <property type="match status" value="1"/>
</dbReference>
<dbReference type="InterPro" id="IPR003594">
    <property type="entry name" value="HATPase_dom"/>
</dbReference>
<dbReference type="SMART" id="SM00387">
    <property type="entry name" value="HATPase_c"/>
    <property type="match status" value="1"/>
</dbReference>
<dbReference type="RefSeq" id="WP_099556907.1">
    <property type="nucleotide sequence ID" value="NZ_LT960614.1"/>
</dbReference>
<dbReference type="PRINTS" id="PR00344">
    <property type="entry name" value="BCTRLSENSOR"/>
</dbReference>
<accession>A0A2C9D8D9</accession>
<dbReference type="InterPro" id="IPR001610">
    <property type="entry name" value="PAC"/>
</dbReference>
<dbReference type="PROSITE" id="PS50113">
    <property type="entry name" value="PAC"/>
    <property type="match status" value="1"/>
</dbReference>
<dbReference type="SMART" id="SM00086">
    <property type="entry name" value="PAC"/>
    <property type="match status" value="1"/>
</dbReference>
<dbReference type="KEGG" id="hdi:HDIA_2995"/>
<dbReference type="GO" id="GO:0000155">
    <property type="term" value="F:phosphorelay sensor kinase activity"/>
    <property type="evidence" value="ECO:0007669"/>
    <property type="project" value="InterPro"/>
</dbReference>
<dbReference type="CDD" id="cd00130">
    <property type="entry name" value="PAS"/>
    <property type="match status" value="1"/>
</dbReference>
<dbReference type="Pfam" id="PF08447">
    <property type="entry name" value="PAS_3"/>
    <property type="match status" value="1"/>
</dbReference>
<dbReference type="CDD" id="cd00082">
    <property type="entry name" value="HisKA"/>
    <property type="match status" value="1"/>
</dbReference>
<dbReference type="FunFam" id="3.30.565.10:FF:000006">
    <property type="entry name" value="Sensor histidine kinase WalK"/>
    <property type="match status" value="1"/>
</dbReference>
<dbReference type="SUPFAM" id="SSF47384">
    <property type="entry name" value="Homodimeric domain of signal transducing histidine kinase"/>
    <property type="match status" value="1"/>
</dbReference>
<organism evidence="9 10">
    <name type="scientific">Hartmannibacter diazotrophicus</name>
    <dbReference type="NCBI Taxonomy" id="1482074"/>
    <lineage>
        <taxon>Bacteria</taxon>
        <taxon>Pseudomonadati</taxon>
        <taxon>Pseudomonadota</taxon>
        <taxon>Alphaproteobacteria</taxon>
        <taxon>Hyphomicrobiales</taxon>
        <taxon>Pleomorphomonadaceae</taxon>
        <taxon>Hartmannibacter</taxon>
    </lineage>
</organism>
<dbReference type="InterPro" id="IPR052162">
    <property type="entry name" value="Sensor_kinase/Photoreceptor"/>
</dbReference>
<dbReference type="InterPro" id="IPR003661">
    <property type="entry name" value="HisK_dim/P_dom"/>
</dbReference>
<evidence type="ECO:0000256" key="3">
    <source>
        <dbReference type="ARBA" id="ARBA00022553"/>
    </source>
</evidence>
<dbReference type="SUPFAM" id="SSF55874">
    <property type="entry name" value="ATPase domain of HSP90 chaperone/DNA topoisomerase II/histidine kinase"/>
    <property type="match status" value="1"/>
</dbReference>
<feature type="domain" description="PAS" evidence="7">
    <location>
        <begin position="21"/>
        <end position="95"/>
    </location>
</feature>
<evidence type="ECO:0000256" key="2">
    <source>
        <dbReference type="ARBA" id="ARBA00012438"/>
    </source>
</evidence>
<dbReference type="NCBIfam" id="TIGR00229">
    <property type="entry name" value="sensory_box"/>
    <property type="match status" value="1"/>
</dbReference>
<dbReference type="AlphaFoldDB" id="A0A2C9D8D9"/>
<dbReference type="Gene3D" id="1.10.287.130">
    <property type="match status" value="1"/>
</dbReference>
<name>A0A2C9D8D9_9HYPH</name>
<evidence type="ECO:0000256" key="1">
    <source>
        <dbReference type="ARBA" id="ARBA00000085"/>
    </source>
</evidence>
<dbReference type="InterPro" id="IPR035965">
    <property type="entry name" value="PAS-like_dom_sf"/>
</dbReference>
<dbReference type="InterPro" id="IPR004358">
    <property type="entry name" value="Sig_transdc_His_kin-like_C"/>
</dbReference>
<feature type="domain" description="Histidine kinase" evidence="6">
    <location>
        <begin position="168"/>
        <end position="383"/>
    </location>
</feature>
<proteinExistence type="predicted"/>
<dbReference type="SUPFAM" id="SSF55785">
    <property type="entry name" value="PYP-like sensor domain (PAS domain)"/>
    <property type="match status" value="1"/>
</dbReference>
<dbReference type="Pfam" id="PF00512">
    <property type="entry name" value="HisKA"/>
    <property type="match status" value="1"/>
</dbReference>
<evidence type="ECO:0000259" key="8">
    <source>
        <dbReference type="PROSITE" id="PS50113"/>
    </source>
</evidence>
<dbReference type="PROSITE" id="PS50112">
    <property type="entry name" value="PAS"/>
    <property type="match status" value="1"/>
</dbReference>